<evidence type="ECO:0000313" key="1">
    <source>
        <dbReference type="EMBL" id="PIA37089.1"/>
    </source>
</evidence>
<name>A0A2G5D0P7_AQUCA</name>
<dbReference type="InParanoid" id="A0A2G5D0P7"/>
<dbReference type="AlphaFoldDB" id="A0A2G5D0P7"/>
<protein>
    <submittedName>
        <fullName evidence="1">Uncharacterized protein</fullName>
    </submittedName>
</protein>
<gene>
    <name evidence="1" type="ORF">AQUCO_03100088v1</name>
</gene>
<proteinExistence type="predicted"/>
<keyword evidence="2" id="KW-1185">Reference proteome</keyword>
<accession>A0A2G5D0P7</accession>
<evidence type="ECO:0000313" key="2">
    <source>
        <dbReference type="Proteomes" id="UP000230069"/>
    </source>
</evidence>
<dbReference type="EMBL" id="KZ305048">
    <property type="protein sequence ID" value="PIA37089.1"/>
    <property type="molecule type" value="Genomic_DNA"/>
</dbReference>
<sequence>MSDDCSVIASCDSEGLILSFLTQSLLMTCRVVDLAMPVTKIIKHVLYQPAKETLFCQPQGPPSCLLIMCENNPLNGVMT</sequence>
<reference evidence="1 2" key="1">
    <citation type="submission" date="2017-09" db="EMBL/GenBank/DDBJ databases">
        <title>WGS assembly of Aquilegia coerulea Goldsmith.</title>
        <authorList>
            <person name="Hodges S."/>
            <person name="Kramer E."/>
            <person name="Nordborg M."/>
            <person name="Tomkins J."/>
            <person name="Borevitz J."/>
            <person name="Derieg N."/>
            <person name="Yan J."/>
            <person name="Mihaltcheva S."/>
            <person name="Hayes R.D."/>
            <person name="Rokhsar D."/>
        </authorList>
    </citation>
    <scope>NUCLEOTIDE SEQUENCE [LARGE SCALE GENOMIC DNA]</scope>
    <source>
        <strain evidence="2">cv. Goldsmith</strain>
    </source>
</reference>
<organism evidence="1 2">
    <name type="scientific">Aquilegia coerulea</name>
    <name type="common">Rocky mountain columbine</name>
    <dbReference type="NCBI Taxonomy" id="218851"/>
    <lineage>
        <taxon>Eukaryota</taxon>
        <taxon>Viridiplantae</taxon>
        <taxon>Streptophyta</taxon>
        <taxon>Embryophyta</taxon>
        <taxon>Tracheophyta</taxon>
        <taxon>Spermatophyta</taxon>
        <taxon>Magnoliopsida</taxon>
        <taxon>Ranunculales</taxon>
        <taxon>Ranunculaceae</taxon>
        <taxon>Thalictroideae</taxon>
        <taxon>Aquilegia</taxon>
    </lineage>
</organism>
<dbReference type="Proteomes" id="UP000230069">
    <property type="component" value="Unassembled WGS sequence"/>
</dbReference>